<sequence length="140" mass="16200">MEKWLVFLLDTNIWLERLLGQGQAEVVAELLDTLSPSDMCMTDFTLHSIGVICNRLNQRDVFIKFVDDVLIDAGVLLVSVPANQMKRVVEIMDLFRLDFDDAYQYVAAELEKATIVSFDQDFDRTEQRRLTPMQVLKIRN</sequence>
<keyword evidence="2" id="KW-0378">Hydrolase</keyword>
<feature type="domain" description="PIN" evidence="1">
    <location>
        <begin position="8"/>
        <end position="125"/>
    </location>
</feature>
<name>A0A2Z6UQV2_MICAE</name>
<evidence type="ECO:0000313" key="2">
    <source>
        <dbReference type="EMBL" id="GBL11927.1"/>
    </source>
</evidence>
<protein>
    <submittedName>
        <fullName evidence="2">tRNA(fMet)-specific endonuclease VapC</fullName>
    </submittedName>
</protein>
<dbReference type="EMBL" id="BDSG01000104">
    <property type="protein sequence ID" value="GBL11927.1"/>
    <property type="molecule type" value="Genomic_DNA"/>
</dbReference>
<evidence type="ECO:0000313" key="3">
    <source>
        <dbReference type="Proteomes" id="UP000248272"/>
    </source>
</evidence>
<dbReference type="Gene3D" id="3.40.50.1010">
    <property type="entry name" value="5'-nuclease"/>
    <property type="match status" value="1"/>
</dbReference>
<dbReference type="Proteomes" id="UP000248272">
    <property type="component" value="Unassembled WGS sequence"/>
</dbReference>
<dbReference type="InterPro" id="IPR002716">
    <property type="entry name" value="PIN_dom"/>
</dbReference>
<dbReference type="InterPro" id="IPR029060">
    <property type="entry name" value="PIN-like_dom_sf"/>
</dbReference>
<gene>
    <name evidence="2" type="primary">vapC_6</name>
    <name evidence="2" type="ORF">MSj_03437</name>
</gene>
<reference evidence="2 3" key="1">
    <citation type="journal article" date="2018" name="Front. Microbiol.">
        <title>Adaptation of the Freshwater Bloom-Forming Cyanobacterium Microcystis aeruginosa to Brackish Water Is Driven by Recent Horizontal Transfer of Sucrose Genes.</title>
        <authorList>
            <person name="Tanabe Y."/>
            <person name="Hodoki Y."/>
            <person name="Sano T."/>
            <person name="Tada K."/>
            <person name="Watanabe M.M."/>
        </authorList>
    </citation>
    <scope>NUCLEOTIDE SEQUENCE [LARGE SCALE GENOMIC DNA]</scope>
    <source>
        <strain evidence="2 3">Sj</strain>
    </source>
</reference>
<dbReference type="GO" id="GO:0004519">
    <property type="term" value="F:endonuclease activity"/>
    <property type="evidence" value="ECO:0007669"/>
    <property type="project" value="UniProtKB-KW"/>
</dbReference>
<dbReference type="SUPFAM" id="SSF88723">
    <property type="entry name" value="PIN domain-like"/>
    <property type="match status" value="1"/>
</dbReference>
<dbReference type="AlphaFoldDB" id="A0A2Z6UQV2"/>
<organism evidence="2 3">
    <name type="scientific">Microcystis aeruginosa Sj</name>
    <dbReference type="NCBI Taxonomy" id="1979544"/>
    <lineage>
        <taxon>Bacteria</taxon>
        <taxon>Bacillati</taxon>
        <taxon>Cyanobacteriota</taxon>
        <taxon>Cyanophyceae</taxon>
        <taxon>Oscillatoriophycideae</taxon>
        <taxon>Chroococcales</taxon>
        <taxon>Microcystaceae</taxon>
        <taxon>Microcystis</taxon>
    </lineage>
</organism>
<comment type="caution">
    <text evidence="2">The sequence shown here is derived from an EMBL/GenBank/DDBJ whole genome shotgun (WGS) entry which is preliminary data.</text>
</comment>
<dbReference type="Pfam" id="PF01850">
    <property type="entry name" value="PIN"/>
    <property type="match status" value="1"/>
</dbReference>
<dbReference type="CDD" id="cd09854">
    <property type="entry name" value="PIN_VapC-like"/>
    <property type="match status" value="1"/>
</dbReference>
<keyword evidence="2" id="KW-0540">Nuclease</keyword>
<proteinExistence type="predicted"/>
<evidence type="ECO:0000259" key="1">
    <source>
        <dbReference type="Pfam" id="PF01850"/>
    </source>
</evidence>
<accession>A0A2Z6UQV2</accession>
<keyword evidence="2" id="KW-0255">Endonuclease</keyword>